<dbReference type="EMBL" id="BEZZ01141060">
    <property type="protein sequence ID" value="GCC45064.1"/>
    <property type="molecule type" value="Genomic_DNA"/>
</dbReference>
<feature type="non-terminal residue" evidence="2">
    <location>
        <position position="177"/>
    </location>
</feature>
<sequence length="177" mass="18858">MPGFGSVRVPSRSKKIARSVGIAGRQVARDFRAFLDVAADRDGSCRRAGPVGLLEAVVAAIEARHHARPAVARGGFGIDQRLHLVAPFGALVGAADAAQIVQGAEDLGQPLQIAIERRGRILRPGGRRKACRHQDHNGEKGSDHQEFQNRRGMPPQCARGKAAELSEARKTGLKPAA</sequence>
<keyword evidence="3" id="KW-1185">Reference proteome</keyword>
<reference evidence="2 3" key="1">
    <citation type="journal article" date="2018" name="Nat. Ecol. Evol.">
        <title>Shark genomes provide insights into elasmobranch evolution and the origin of vertebrates.</title>
        <authorList>
            <person name="Hara Y"/>
            <person name="Yamaguchi K"/>
            <person name="Onimaru K"/>
            <person name="Kadota M"/>
            <person name="Koyanagi M"/>
            <person name="Keeley SD"/>
            <person name="Tatsumi K"/>
            <person name="Tanaka K"/>
            <person name="Motone F"/>
            <person name="Kageyama Y"/>
            <person name="Nozu R"/>
            <person name="Adachi N"/>
            <person name="Nishimura O"/>
            <person name="Nakagawa R"/>
            <person name="Tanegashima C"/>
            <person name="Kiyatake I"/>
            <person name="Matsumoto R"/>
            <person name="Murakumo K"/>
            <person name="Nishida K"/>
            <person name="Terakita A"/>
            <person name="Kuratani S"/>
            <person name="Sato K"/>
            <person name="Hyodo S Kuraku.S."/>
        </authorList>
    </citation>
    <scope>NUCLEOTIDE SEQUENCE [LARGE SCALE GENOMIC DNA]</scope>
</reference>
<evidence type="ECO:0000313" key="3">
    <source>
        <dbReference type="Proteomes" id="UP000287033"/>
    </source>
</evidence>
<gene>
    <name evidence="2" type="ORF">chiPu_0028816</name>
</gene>
<feature type="compositionally biased region" description="Basic and acidic residues" evidence="1">
    <location>
        <begin position="161"/>
        <end position="170"/>
    </location>
</feature>
<accession>A0A401TQY7</accession>
<dbReference type="AlphaFoldDB" id="A0A401TQY7"/>
<protein>
    <submittedName>
        <fullName evidence="2">Uncharacterized protein</fullName>
    </submittedName>
</protein>
<proteinExistence type="predicted"/>
<feature type="region of interest" description="Disordered" evidence="1">
    <location>
        <begin position="125"/>
        <end position="177"/>
    </location>
</feature>
<comment type="caution">
    <text evidence="2">The sequence shown here is derived from an EMBL/GenBank/DDBJ whole genome shotgun (WGS) entry which is preliminary data.</text>
</comment>
<name>A0A401TQY7_CHIPU</name>
<dbReference type="Proteomes" id="UP000287033">
    <property type="component" value="Unassembled WGS sequence"/>
</dbReference>
<evidence type="ECO:0000256" key="1">
    <source>
        <dbReference type="SAM" id="MobiDB-lite"/>
    </source>
</evidence>
<evidence type="ECO:0000313" key="2">
    <source>
        <dbReference type="EMBL" id="GCC45064.1"/>
    </source>
</evidence>
<organism evidence="2 3">
    <name type="scientific">Chiloscyllium punctatum</name>
    <name type="common">Brownbanded bambooshark</name>
    <name type="synonym">Hemiscyllium punctatum</name>
    <dbReference type="NCBI Taxonomy" id="137246"/>
    <lineage>
        <taxon>Eukaryota</taxon>
        <taxon>Metazoa</taxon>
        <taxon>Chordata</taxon>
        <taxon>Craniata</taxon>
        <taxon>Vertebrata</taxon>
        <taxon>Chondrichthyes</taxon>
        <taxon>Elasmobranchii</taxon>
        <taxon>Galeomorphii</taxon>
        <taxon>Galeoidea</taxon>
        <taxon>Orectolobiformes</taxon>
        <taxon>Hemiscylliidae</taxon>
        <taxon>Chiloscyllium</taxon>
    </lineage>
</organism>
<feature type="compositionally biased region" description="Basic and acidic residues" evidence="1">
    <location>
        <begin position="132"/>
        <end position="149"/>
    </location>
</feature>